<organism evidence="1">
    <name type="scientific">hydrothermal vent metagenome</name>
    <dbReference type="NCBI Taxonomy" id="652676"/>
    <lineage>
        <taxon>unclassified sequences</taxon>
        <taxon>metagenomes</taxon>
        <taxon>ecological metagenomes</taxon>
    </lineage>
</organism>
<sequence>MKRRGINIRRVALISLMMFLSSTFSIAKSSETLKLVEITGHQKMLSQRIAKDYIYIGANIAVNKARKELATTLTQTIKNQKNLQKSINDPKIINMMMFIGMNYDDIKEKSKEKFSKDNAQYIIDLSESLLEGNDYIMKSLKKLSKEKSSQVKVSKLIDMSEKQSMLSQRIAKYYIAYQIGIKDKNSIHQMKKTVEDFSKIHQFLMKNQTNTPKINVMLKKVDKLWNIVYKFYLDIETGGLPFIVFNTTDDISAKMDEIASLYLEIK</sequence>
<gene>
    <name evidence="1" type="ORF">MNB_SV-15-386</name>
</gene>
<name>A0A1W1EHF8_9ZZZZ</name>
<dbReference type="EMBL" id="FRYL01000002">
    <property type="protein sequence ID" value="SHO80293.1"/>
    <property type="molecule type" value="Genomic_DNA"/>
</dbReference>
<accession>A0A1W1EHF8</accession>
<reference evidence="1" key="1">
    <citation type="submission" date="2016-10" db="EMBL/GenBank/DDBJ databases">
        <authorList>
            <person name="de Groot N.N."/>
        </authorList>
    </citation>
    <scope>NUCLEOTIDE SEQUENCE</scope>
</reference>
<proteinExistence type="predicted"/>
<dbReference type="AlphaFoldDB" id="A0A1W1EHF8"/>
<evidence type="ECO:0000313" key="1">
    <source>
        <dbReference type="EMBL" id="SHO80293.1"/>
    </source>
</evidence>
<protein>
    <submittedName>
        <fullName evidence="1">Nitric oxide-responding transcriptional regulator Dnr (Crp/Fnr family)</fullName>
    </submittedName>
</protein>